<dbReference type="CDD" id="cd18584">
    <property type="entry name" value="ABC_6TM_AarD_CydD"/>
    <property type="match status" value="1"/>
</dbReference>
<dbReference type="KEGG" id="ncu:F0U83_06530"/>
<sequence length="571" mass="62660">MTKLTREISKVRLKWLKSHLGLSRHWVLLSVSAGVLSALMMIFQAMLLAKIIYNAVFLEVPLEALWPLFIALVPVFLVRGVAVSVKDVCGTQASVTIRRELRQQISDKLIRLGPAYTLSQRSGDLSNLAIEQIEALDGFFARYLPQMALSVIVPLLIIGFVIPYNWAVVVIFLVTAPLVPLFMALVGMKAAEANQRNFAALSHLSAFFLDVLGGMFTLKLFNRSRHQEASLAKASDEFRQRTMQVLRLAFLSSAVLEFFSAISIAVVAVYLGMSFLGHLDFGSWSDSITFYEALFILLLAPEFYLPLRELGTHYHAKAEAIGAAGRIADLLSEPEPEIVSGDEVIKGNAIAVHLAAVSKRYTGQQVPVLDEATLTISAGEFVAIIGPSGSGKSTVLNLLLGFDQPNKGEIQINNRPLSRLNHEHWLQQVAWVSQHTNLFYGTIRDNLLIACPDASDEVLVKACQTAFAWEFIEPLPQQLDTHLGEGGFGLSGGQIQRLAIARVLLKDAPLVLLDEPTANLDKASEGYVLKAIEALAVGRTVIMLTHRLASQSIAQSVYRLSDGGFSKMEVR</sequence>
<keyword evidence="5 10" id="KW-0812">Transmembrane</keyword>
<dbReference type="InterPro" id="IPR027417">
    <property type="entry name" value="P-loop_NTPase"/>
</dbReference>
<keyword evidence="4" id="KW-0997">Cell inner membrane</keyword>
<gene>
    <name evidence="13" type="primary">cydD</name>
    <name evidence="13" type="ORF">F0U83_06530</name>
</gene>
<dbReference type="RefSeq" id="WP_138988491.1">
    <property type="nucleotide sequence ID" value="NZ_CP043869.1"/>
</dbReference>
<evidence type="ECO:0000256" key="7">
    <source>
        <dbReference type="ARBA" id="ARBA00022840"/>
    </source>
</evidence>
<keyword evidence="7" id="KW-0067">ATP-binding</keyword>
<dbReference type="Pfam" id="PF00005">
    <property type="entry name" value="ABC_tran"/>
    <property type="match status" value="1"/>
</dbReference>
<dbReference type="InterPro" id="IPR017871">
    <property type="entry name" value="ABC_transporter-like_CS"/>
</dbReference>
<dbReference type="PANTHER" id="PTHR24221">
    <property type="entry name" value="ATP-BINDING CASSETTE SUB-FAMILY B"/>
    <property type="match status" value="1"/>
</dbReference>
<dbReference type="GO" id="GO:0034040">
    <property type="term" value="F:ATPase-coupled lipid transmembrane transporter activity"/>
    <property type="evidence" value="ECO:0007669"/>
    <property type="project" value="TreeGrafter"/>
</dbReference>
<dbReference type="PROSITE" id="PS50929">
    <property type="entry name" value="ABC_TM1F"/>
    <property type="match status" value="1"/>
</dbReference>
<evidence type="ECO:0000313" key="14">
    <source>
        <dbReference type="Proteomes" id="UP000324760"/>
    </source>
</evidence>
<dbReference type="FunFam" id="1.20.1560.10:FF:000039">
    <property type="entry name" value="Cysteine/glutathione ABC transporter permease/ATP-binding protein CydD"/>
    <property type="match status" value="1"/>
</dbReference>
<dbReference type="GO" id="GO:0016887">
    <property type="term" value="F:ATP hydrolysis activity"/>
    <property type="evidence" value="ECO:0007669"/>
    <property type="project" value="InterPro"/>
</dbReference>
<organism evidence="13 14">
    <name type="scientific">Neptunomonas concharum</name>
    <dbReference type="NCBI Taxonomy" id="1031538"/>
    <lineage>
        <taxon>Bacteria</taxon>
        <taxon>Pseudomonadati</taxon>
        <taxon>Pseudomonadota</taxon>
        <taxon>Gammaproteobacteria</taxon>
        <taxon>Oceanospirillales</taxon>
        <taxon>Oceanospirillaceae</taxon>
        <taxon>Neptunomonas</taxon>
    </lineage>
</organism>
<keyword evidence="3" id="KW-1003">Cell membrane</keyword>
<evidence type="ECO:0000256" key="6">
    <source>
        <dbReference type="ARBA" id="ARBA00022741"/>
    </source>
</evidence>
<evidence type="ECO:0000256" key="9">
    <source>
        <dbReference type="ARBA" id="ARBA00023136"/>
    </source>
</evidence>
<dbReference type="InterPro" id="IPR003593">
    <property type="entry name" value="AAA+_ATPase"/>
</dbReference>
<dbReference type="GO" id="GO:0042883">
    <property type="term" value="P:cysteine transport"/>
    <property type="evidence" value="ECO:0007669"/>
    <property type="project" value="InterPro"/>
</dbReference>
<keyword evidence="9 10" id="KW-0472">Membrane</keyword>
<proteinExistence type="predicted"/>
<dbReference type="SMART" id="SM00382">
    <property type="entry name" value="AAA"/>
    <property type="match status" value="1"/>
</dbReference>
<comment type="subcellular location">
    <subcellularLocation>
        <location evidence="1">Cell inner membrane</location>
        <topology evidence="1">Multi-pass membrane protein</topology>
    </subcellularLocation>
</comment>
<evidence type="ECO:0000313" key="13">
    <source>
        <dbReference type="EMBL" id="QEQ96386.1"/>
    </source>
</evidence>
<keyword evidence="8 10" id="KW-1133">Transmembrane helix</keyword>
<dbReference type="InterPro" id="IPR011527">
    <property type="entry name" value="ABC1_TM_dom"/>
</dbReference>
<evidence type="ECO:0000256" key="10">
    <source>
        <dbReference type="SAM" id="Phobius"/>
    </source>
</evidence>
<feature type="transmembrane region" description="Helical" evidence="10">
    <location>
        <begin position="64"/>
        <end position="82"/>
    </location>
</feature>
<feature type="transmembrane region" description="Helical" evidence="10">
    <location>
        <begin position="151"/>
        <end position="178"/>
    </location>
</feature>
<dbReference type="InterPro" id="IPR003439">
    <property type="entry name" value="ABC_transporter-like_ATP-bd"/>
</dbReference>
<dbReference type="CDD" id="cd03228">
    <property type="entry name" value="ABCC_MRP_Like"/>
    <property type="match status" value="1"/>
</dbReference>
<dbReference type="GO" id="GO:0005524">
    <property type="term" value="F:ATP binding"/>
    <property type="evidence" value="ECO:0007669"/>
    <property type="project" value="UniProtKB-KW"/>
</dbReference>
<keyword evidence="6" id="KW-0547">Nucleotide-binding</keyword>
<dbReference type="Pfam" id="PF00664">
    <property type="entry name" value="ABC_membrane"/>
    <property type="match status" value="1"/>
</dbReference>
<evidence type="ECO:0000259" key="11">
    <source>
        <dbReference type="PROSITE" id="PS50893"/>
    </source>
</evidence>
<dbReference type="PANTHER" id="PTHR24221:SF261">
    <property type="entry name" value="GLUTATHIONE_L-CYSTEINE TRANSPORT SYSTEM ATP-BINDING_PERMEASE PROTEIN CYDD"/>
    <property type="match status" value="1"/>
</dbReference>
<feature type="domain" description="ABC transporter" evidence="11">
    <location>
        <begin position="352"/>
        <end position="570"/>
    </location>
</feature>
<dbReference type="Proteomes" id="UP000324760">
    <property type="component" value="Chromosome"/>
</dbReference>
<evidence type="ECO:0000256" key="5">
    <source>
        <dbReference type="ARBA" id="ARBA00022692"/>
    </source>
</evidence>
<dbReference type="NCBIfam" id="TIGR02857">
    <property type="entry name" value="CydD"/>
    <property type="match status" value="1"/>
</dbReference>
<accession>A0A5P1RAS0</accession>
<dbReference type="OrthoDB" id="9806127at2"/>
<dbReference type="Gene3D" id="1.20.1560.10">
    <property type="entry name" value="ABC transporter type 1, transmembrane domain"/>
    <property type="match status" value="1"/>
</dbReference>
<evidence type="ECO:0000256" key="3">
    <source>
        <dbReference type="ARBA" id="ARBA00022475"/>
    </source>
</evidence>
<keyword evidence="2" id="KW-0813">Transport</keyword>
<evidence type="ECO:0000256" key="1">
    <source>
        <dbReference type="ARBA" id="ARBA00004429"/>
    </source>
</evidence>
<dbReference type="InterPro" id="IPR036640">
    <property type="entry name" value="ABC1_TM_sf"/>
</dbReference>
<dbReference type="GO" id="GO:0140359">
    <property type="term" value="F:ABC-type transporter activity"/>
    <property type="evidence" value="ECO:0007669"/>
    <property type="project" value="InterPro"/>
</dbReference>
<dbReference type="Gene3D" id="3.40.50.300">
    <property type="entry name" value="P-loop containing nucleotide triphosphate hydrolases"/>
    <property type="match status" value="1"/>
</dbReference>
<protein>
    <submittedName>
        <fullName evidence="13">Thiol reductant ABC exporter subunit CydD</fullName>
    </submittedName>
</protein>
<dbReference type="SUPFAM" id="SSF90123">
    <property type="entry name" value="ABC transporter transmembrane region"/>
    <property type="match status" value="1"/>
</dbReference>
<feature type="transmembrane region" description="Helical" evidence="10">
    <location>
        <begin position="248"/>
        <end position="276"/>
    </location>
</feature>
<evidence type="ECO:0000256" key="2">
    <source>
        <dbReference type="ARBA" id="ARBA00022448"/>
    </source>
</evidence>
<keyword evidence="14" id="KW-1185">Reference proteome</keyword>
<evidence type="ECO:0000256" key="8">
    <source>
        <dbReference type="ARBA" id="ARBA00022989"/>
    </source>
</evidence>
<dbReference type="InterPro" id="IPR014216">
    <property type="entry name" value="ABC_transptr_CydD"/>
</dbReference>
<name>A0A5P1RAS0_9GAMM</name>
<dbReference type="SUPFAM" id="SSF52540">
    <property type="entry name" value="P-loop containing nucleoside triphosphate hydrolases"/>
    <property type="match status" value="1"/>
</dbReference>
<evidence type="ECO:0000259" key="12">
    <source>
        <dbReference type="PROSITE" id="PS50929"/>
    </source>
</evidence>
<dbReference type="PROSITE" id="PS50893">
    <property type="entry name" value="ABC_TRANSPORTER_2"/>
    <property type="match status" value="1"/>
</dbReference>
<dbReference type="PROSITE" id="PS00211">
    <property type="entry name" value="ABC_TRANSPORTER_1"/>
    <property type="match status" value="1"/>
</dbReference>
<reference evidence="13 14" key="1">
    <citation type="journal article" date="2019" name="Biochem. Eng. J.">
        <title>Metabolic engineering of the marine bacteria Neptunomonas concharum for the production of acetoin and meso-2,3-butanediol from acetate.</title>
        <authorList>
            <person name="Li W."/>
            <person name="Pu N."/>
            <person name="Liu C.-X."/>
            <person name="Yuan Q.-P."/>
            <person name="Li Z.-J."/>
        </authorList>
    </citation>
    <scope>NUCLEOTIDE SEQUENCE [LARGE SCALE GENOMIC DNA]</scope>
    <source>
        <strain evidence="13 14">JCM17730</strain>
    </source>
</reference>
<dbReference type="AlphaFoldDB" id="A0A5P1RAS0"/>
<dbReference type="InterPro" id="IPR039421">
    <property type="entry name" value="Type_1_exporter"/>
</dbReference>
<dbReference type="EMBL" id="CP043869">
    <property type="protein sequence ID" value="QEQ96386.1"/>
    <property type="molecule type" value="Genomic_DNA"/>
</dbReference>
<dbReference type="GO" id="GO:0005886">
    <property type="term" value="C:plasma membrane"/>
    <property type="evidence" value="ECO:0007669"/>
    <property type="project" value="UniProtKB-SubCell"/>
</dbReference>
<feature type="domain" description="ABC transmembrane type-1" evidence="12">
    <location>
        <begin position="28"/>
        <end position="319"/>
    </location>
</feature>
<evidence type="ECO:0000256" key="4">
    <source>
        <dbReference type="ARBA" id="ARBA00022519"/>
    </source>
</evidence>
<feature type="transmembrane region" description="Helical" evidence="10">
    <location>
        <begin position="26"/>
        <end position="52"/>
    </location>
</feature>